<dbReference type="InterPro" id="IPR013783">
    <property type="entry name" value="Ig-like_fold"/>
</dbReference>
<gene>
    <name evidence="4" type="ORF">SAMN05216474_1194</name>
</gene>
<dbReference type="EMBL" id="FPAS01000001">
    <property type="protein sequence ID" value="SFT54150.1"/>
    <property type="molecule type" value="Genomic_DNA"/>
</dbReference>
<dbReference type="Pfam" id="PF13585">
    <property type="entry name" value="CHU_C"/>
    <property type="match status" value="1"/>
</dbReference>
<feature type="domain" description="PKD" evidence="2">
    <location>
        <begin position="3798"/>
        <end position="3876"/>
    </location>
</feature>
<feature type="domain" description="Ig-like" evidence="3">
    <location>
        <begin position="2242"/>
        <end position="2365"/>
    </location>
</feature>
<dbReference type="InterPro" id="IPR026341">
    <property type="entry name" value="T9SS_type_B"/>
</dbReference>
<feature type="domain" description="Ig-like" evidence="3">
    <location>
        <begin position="1689"/>
        <end position="1812"/>
    </location>
</feature>
<evidence type="ECO:0000259" key="3">
    <source>
        <dbReference type="PROSITE" id="PS50835"/>
    </source>
</evidence>
<dbReference type="InterPro" id="IPR000601">
    <property type="entry name" value="PKD_dom"/>
</dbReference>
<keyword evidence="1" id="KW-0732">Signal</keyword>
<proteinExistence type="predicted"/>
<dbReference type="InterPro" id="IPR007110">
    <property type="entry name" value="Ig-like_dom"/>
</dbReference>
<feature type="domain" description="Ig-like" evidence="3">
    <location>
        <begin position="472"/>
        <end position="548"/>
    </location>
</feature>
<feature type="domain" description="Ig-like" evidence="3">
    <location>
        <begin position="1264"/>
        <end position="1338"/>
    </location>
</feature>
<dbReference type="InterPro" id="IPR025667">
    <property type="entry name" value="SprB_repeat"/>
</dbReference>
<dbReference type="CDD" id="cd00146">
    <property type="entry name" value="PKD"/>
    <property type="match status" value="1"/>
</dbReference>
<dbReference type="Gene3D" id="2.60.40.10">
    <property type="entry name" value="Immunoglobulins"/>
    <property type="match status" value="2"/>
</dbReference>
<keyword evidence="5" id="KW-1185">Reference proteome</keyword>
<evidence type="ECO:0000313" key="4">
    <source>
        <dbReference type="EMBL" id="SFT54150.1"/>
    </source>
</evidence>
<feature type="domain" description="Ig-like" evidence="3">
    <location>
        <begin position="2084"/>
        <end position="2207"/>
    </location>
</feature>
<feature type="domain" description="Ig-like" evidence="3">
    <location>
        <begin position="584"/>
        <end position="706"/>
    </location>
</feature>
<feature type="chain" id="PRO_5014660557" evidence="1">
    <location>
        <begin position="24"/>
        <end position="3971"/>
    </location>
</feature>
<dbReference type="OrthoDB" id="607469at2"/>
<feature type="domain" description="Ig-like" evidence="3">
    <location>
        <begin position="1340"/>
        <end position="1417"/>
    </location>
</feature>
<evidence type="ECO:0000313" key="5">
    <source>
        <dbReference type="Proteomes" id="UP000236454"/>
    </source>
</evidence>
<dbReference type="InterPro" id="IPR035986">
    <property type="entry name" value="PKD_dom_sf"/>
</dbReference>
<dbReference type="Proteomes" id="UP000236454">
    <property type="component" value="Unassembled WGS sequence"/>
</dbReference>
<feature type="signal peptide" evidence="1">
    <location>
        <begin position="1"/>
        <end position="23"/>
    </location>
</feature>
<feature type="domain" description="PKD" evidence="2">
    <location>
        <begin position="3730"/>
        <end position="3794"/>
    </location>
</feature>
<dbReference type="SMART" id="SM00089">
    <property type="entry name" value="PKD"/>
    <property type="match status" value="15"/>
</dbReference>
<dbReference type="InterPro" id="IPR022409">
    <property type="entry name" value="PKD/Chitinase_dom"/>
</dbReference>
<dbReference type="SUPFAM" id="SSF49299">
    <property type="entry name" value="PKD domain"/>
    <property type="match status" value="2"/>
</dbReference>
<dbReference type="STRING" id="477690.SAMN05216474_1194"/>
<name>A0A1I6YUJ6_9FLAO</name>
<accession>A0A1I6YUJ6</accession>
<dbReference type="RefSeq" id="WP_090247396.1">
    <property type="nucleotide sequence ID" value="NZ_FPAS01000001.1"/>
</dbReference>
<dbReference type="Gene3D" id="2.60.40.740">
    <property type="match status" value="29"/>
</dbReference>
<dbReference type="Pfam" id="PF18911">
    <property type="entry name" value="PKD_4"/>
    <property type="match status" value="1"/>
</dbReference>
<dbReference type="PROSITE" id="PS50093">
    <property type="entry name" value="PKD"/>
    <property type="match status" value="2"/>
</dbReference>
<evidence type="ECO:0000256" key="1">
    <source>
        <dbReference type="SAM" id="SignalP"/>
    </source>
</evidence>
<feature type="domain" description="Ig-like" evidence="3">
    <location>
        <begin position="1847"/>
        <end position="1970"/>
    </location>
</feature>
<dbReference type="Gene3D" id="2.40.10.10">
    <property type="entry name" value="Trypsin-like serine proteases"/>
    <property type="match status" value="3"/>
</dbReference>
<organism evidence="4 5">
    <name type="scientific">Lishizhenia tianjinensis</name>
    <dbReference type="NCBI Taxonomy" id="477690"/>
    <lineage>
        <taxon>Bacteria</taxon>
        <taxon>Pseudomonadati</taxon>
        <taxon>Bacteroidota</taxon>
        <taxon>Flavobacteriia</taxon>
        <taxon>Flavobacteriales</taxon>
        <taxon>Crocinitomicaceae</taxon>
        <taxon>Lishizhenia</taxon>
    </lineage>
</organism>
<dbReference type="Pfam" id="PF13573">
    <property type="entry name" value="SprB"/>
    <property type="match status" value="40"/>
</dbReference>
<dbReference type="InterPro" id="IPR043504">
    <property type="entry name" value="Peptidase_S1_PA_chymotrypsin"/>
</dbReference>
<feature type="domain" description="Ig-like" evidence="3">
    <location>
        <begin position="1531"/>
        <end position="1654"/>
    </location>
</feature>
<evidence type="ECO:0000259" key="2">
    <source>
        <dbReference type="PROSITE" id="PS50093"/>
    </source>
</evidence>
<feature type="domain" description="Ig-like" evidence="3">
    <location>
        <begin position="2637"/>
        <end position="2760"/>
    </location>
</feature>
<protein>
    <submittedName>
        <fullName evidence="4">Gliding motility-associated C-terminal domain-containing protein</fullName>
    </submittedName>
</protein>
<reference evidence="4 5" key="1">
    <citation type="submission" date="2016-10" db="EMBL/GenBank/DDBJ databases">
        <authorList>
            <person name="de Groot N.N."/>
        </authorList>
    </citation>
    <scope>NUCLEOTIDE SEQUENCE [LARGE SCALE GENOMIC DNA]</scope>
    <source>
        <strain evidence="4 5">CGMCC 1.7005</strain>
    </source>
</reference>
<feature type="domain" description="Ig-like" evidence="3">
    <location>
        <begin position="3157"/>
        <end position="3241"/>
    </location>
</feature>
<dbReference type="NCBIfam" id="TIGR04131">
    <property type="entry name" value="Bac_Flav_CTERM"/>
    <property type="match status" value="1"/>
</dbReference>
<sequence>MRNNYKFIIVFILLGFLGLGARAQSTCDSVVPSFSVDLTSSPTATWTSPSVVRAGTCCGTSNNCIEFILYLHPNAVSINFTIPVGAVASGSMFYQLNCSPEVPVGEPICIDGPGPHIITFCKPGDNQNTYAIESISAPIIGPDITVASGCIDYLHAQYYDESTVTWTSLAPGASGDYDTLLSCNAGCDTTYLTSSNVNNPNVIDYYVCGYDAAGCIDSAICDTITATLLDLHDVSISAADTILCSYEPSTTLTVNSSGGTGNFTYLWSTGDTTTSITVGPGIYYVDVLDTSGCSTNSDTLEIIQLPEVVVTAGPDVDICNQFQANIPLTSSVLNATGVSWSGGNGSFPLGNTILNAAYLPTPGELLLNEIELYVASTGNQGCNADVDTLTINLFPFQDAVSISTTDVNCYNGTDGTSTTSVTGTQSPWNFNLNNSLSNSTGLFTNLGAGNYLISVVDNLGCTLDTSFIIEQPDTLIMLVSNQTNVNCFGNTTGTATATVTGGTAPYTYSWNTSPVQTSSTALGLAAGTYTCTVTDANNCTETIDVTITQPAAPLAVSIASISNVNCFGDATGSATVNAQGGTAPYSYSWNTTPAQTTATASGLTAGSYTCIVTDANGCIAVISTTITQPSAPLNASISNTVPVDCFGALTGSATATAQGGTPNYSYTWNTSPTQNTATATGLPAGTYTCTITDENGCTDTTMVTITQPAAALTASIASSTNVNCFGDATGSATASAQNGTPGYSYSWSTSPVQTTATASGLTAGTYTCTVTDANGCTAMVNAVISQPTAPLALNLSSLVDVNCFGEATGSATVVASNGTPGYTYSWNTIPVQTTAMATNLTAGTYTCTVTDNNGCTETIDATILQPSAALAVNINAQTNVNCFGDASGSATAVASFGTPGYSYSWNTSPIQTSATASGLVAGTYTCTVTDAFGCTESASVTITQPAAPLDASVASYIPVGCFGDATGSATTTVQGGTPGYSYSWNTSPVQNSITATSLAAGSYVCTVTDNLGCIDTAKVTITQPMAALSLNLSSTTNVNCFGDATGSATVVAQNGTPGYSYAWNTTPVQTSATATGLVAGTYTCTVTDANGCTEDINVNITQPAAPLSLTVNSTTNVSCYGNATGSATIAVTGGTPGYAYAWNTVPVQNSATANGLAAGTYTCTVTDVRGCSATISVTITQPTAALAASITSTTPVDCFGAATGSATASAQYGTPGYAYTWNTSPVQNTATADNLLAGNYICTVTDILGCIDTVHVTITQPAAPLALSIASSTDIACYGDANGSITVAAANGTPGYTYSWNTTPVQTSATAVNLTAGTYSCTVTDANGCVSSINATLSQPTAPLQVNLNTVNDVNCYGDATGSIAVIASNGTPGYNYSWNTSPVQTSATATGLTAGTYTCTVTDANGCTTSISATVTQPSGALTANISSISNVNCFGDATGSATVTASFGTPGYTYSWNTTPVQTNATATGLAAGSYTCTVTDALGCTTTTSVTITQPLAPISLSLVSTTAVGCYGDATGSATIASTGGTPTYSYAWNTTPVQTSATATGLAAGTYTCTVTDNLGCTATITVTITQPAAPLGVSIASISDVNCFGDATGSATVNAFDGTPGYTYSWNTTPVQTSATATGLAAGTYTCTVTDANGCTASVSATVTQPAAPIALSISANTPVSCYGFANGSATVASSGGTPGYTYAWNTTPVQTSATASGLAAGTYTCTVTDILGCSETISVTITQPAAALSLTVNPQINVACYGDATGAANVVASNGTPGYTYAWNTTPIQTTANATGLTAGTYTCTVTDANGCVETISVTITQPAAPLTLSVFATSNVDCYGDATGAATIQASNGTPGYTYSWNTTPVQTSATASGLAAGTYTCTVTDANGCVEDINVNITQPAAPISLSIGAISNVDCYGDATGSASVIANDGTPGYTYSWNTTPVQTSATATNLAAGTYTCTVTDALGCVETITATVTQPAGALTASVASISNVNCFGDATGSATVTASFGTPGYTYSWNTTPVQTNATATGLAAGTYTCTVTDALGCTTTTTANVTQPSAPLSLSIASTTNVGCYGDATGAATISASGGTPAYTYSWNTTPVQTGATATGLAAGNYICTVTDNLGCTATITVTIAQPAAPLGVSIASISDVNCFGDATGSATVSAFDGTPGYTYSWNTTPVQTSATATGLAAGTYTCTVTDANGCTASVSATVTQPAAPIALSISANTPVSCYGFANGSATVASTGGTPGYTYAWNTTPVQTTATASGLAAGTYTCTVTDILGCSETISVTITQPAAALSLTVNPQINVACYGDATGAANVVASNGTPGYTYAWNTTPIQTTANATGLAAGTYTCTVTDANGCVETISVTITQPAAPLTLSVFATSNVDCYGDATGAATIQASNGTPGYTYSWNTTPVQTSATASGLAAGTYTCTVTDANGCVEDINVNITQPAAPLAVSISSVTPVNCYGDATGSASVQASNGTPGYTYSWNTSPAQYTATATGLPAGIYTCTVTDALGCSEAIMVSITQPTAPLNITLASKTNVDCYGNMTGAASVNVTGGTAGYSYSWNTTPVQTTATATGLAAGSYTCTVTDAVGCTATFSVTINEPSAPLALNIIASSDILCYGDASGAATVQASFGTPGYTYSWNTTPIQTTSTASGLTAGTYTCTVTDANGCTEFINVNLSQPAAPLAVSISGITHIDCYGDATGSASVTAFDGTPGYTYSWNTSPVQTTATATGLTAGTYTCTVIDANGCSETVDVTITQPAAPLNVIIAGKTNVLCYGDATGTATLLVQGGTPNYTYAWNTSPVQTTATATGLTAGTYTCTITDANGCTTTRTVIIQQPNAPMNFQIDTTVAVLCYDGNNGSISVTGNGGVPPYSYHWSHNPNLNTGYATNLTAGNYECIVEDNNGCTVTLQTIVQQPNAPLTASIDTVSDVNCYGGFDGWATVQATGGTAGYTYVWNTIPQQYGNTAVNLAEGIYTCTVTDANGCSTGIEVTVNQPNSALNVSISNIVNVYCFNDTTGSATVSVEGGTPNYTYAWNTSPVQTTATAVNLAIGTYTCVVTDANGCTDSIMVTISQPINALNANILVKTDVSCYGGNNGSATVMGTGGTPGYTYEWNTTPVQYSNTATGLTAGTYSCTVTDASGCTFLKEVTITEPSQALNVATLNIVDVSCFNGSDGSIMLNATGGTPGYSYFWNTNPVQNSNIAVNLSAGTYTCTVTDNNGCQTLVTETIVEPSAPLSLSINDFNDVNCFGDQTGSAIAIAAGGTPNYSYSWTTAPVQNSDSATNLGAGTYTCNVYDAQGCFASASVTISQPTQAIALSIDTIVNVACYGDNTGSASINAIGGTPGYTYAWNTAPVQTTATASGLAAGTYTCTVTDSLGCSETISVTIEQPQQALGINLITQQDVNCFGDASGSLQVNAFGGTPNYTCIWDNDSTQMAPSYTNLPVGTYQVLVTDANGCIDSTSYTITQPAAPLALNLVQVDPILCNGDANGSITVDAVGGTPIYAYTWLNSSSLVGANISGLDAQNYIGIVTDVNGCTDTLEVPLDDPELLEATITADTALCFGAAIDVVVAPVGGTGNYNYSWTPNLSTGSLLNDVPQADQVYTCTVTDANNCNVTVATTVIVHYTDPDDITAISDQLTICEFDSVMLSYSFASSTIGLDIEWEHCPTCDPDQPVFAQIVSDTMFVISATNQCSQTVYDTVYVNYHELPVVDIALNSDTICEFNTVSFINYGDNNPSWDYAWDFGDGNTSTDPSPENFYDYNGSYNVSLLVTNEFGCTSLDTASATIVVNPQAIASFIIDPGSVTTMDDPVFNFTNTAIHANEFIWIFGDGDYSFQEHPTHMYEYYGEYNVLQIANNEFNCPDTLAKPITIKPSHGVYVPNAFTPDGDKYNNTFFPETYGLAKDGYHMQIFNRWGEVIFESFEEQIGWDGKYQETPVKEGVYTWVIYYKTLDNQVHKIVGHVSVLR</sequence>
<dbReference type="PROSITE" id="PS50835">
    <property type="entry name" value="IG_LIKE"/>
    <property type="match status" value="11"/>
</dbReference>